<name>A0A7S0ZM65_9RHOD</name>
<dbReference type="EMBL" id="HBFP01013776">
    <property type="protein sequence ID" value="CAD8825563.1"/>
    <property type="molecule type" value="Transcribed_RNA"/>
</dbReference>
<dbReference type="GO" id="GO:0005737">
    <property type="term" value="C:cytoplasm"/>
    <property type="evidence" value="ECO:0007669"/>
    <property type="project" value="TreeGrafter"/>
</dbReference>
<organism evidence="2">
    <name type="scientific">Timspurckia oligopyrenoides</name>
    <dbReference type="NCBI Taxonomy" id="708627"/>
    <lineage>
        <taxon>Eukaryota</taxon>
        <taxon>Rhodophyta</taxon>
        <taxon>Bangiophyceae</taxon>
        <taxon>Porphyridiales</taxon>
        <taxon>Porphyridiaceae</taxon>
        <taxon>Timspurckia</taxon>
    </lineage>
</organism>
<dbReference type="PANTHER" id="PTHR15032">
    <property type="entry name" value="N-ACYL-PHOSPHATIDYLETHANOLAMINE-HYDROLYZING PHOSPHOLIPASE D"/>
    <property type="match status" value="1"/>
</dbReference>
<evidence type="ECO:0000313" key="2">
    <source>
        <dbReference type="EMBL" id="CAD8825563.1"/>
    </source>
</evidence>
<dbReference type="InterPro" id="IPR036866">
    <property type="entry name" value="RibonucZ/Hydroxyglut_hydro"/>
</dbReference>
<dbReference type="InterPro" id="IPR024884">
    <property type="entry name" value="NAPE-PLD"/>
</dbReference>
<dbReference type="AlphaFoldDB" id="A0A7S0ZM65"/>
<dbReference type="Pfam" id="PF12706">
    <property type="entry name" value="Lactamase_B_2"/>
    <property type="match status" value="1"/>
</dbReference>
<gene>
    <name evidence="2" type="ORF">TOLI1172_LOCUS9963</name>
</gene>
<sequence>MSDLKAHHKDNSFINPWDSFRKEHAKTTVSIIGKTRKEPSKVDIAAIQLLAQRPNFDLAEPSWRETRRNVGVTWIGHCTFLLQMYGATVLTDPNWNAKASSPFVFGGVKRLVPPPVAISELPKIDAVVITADRSDKLDKATIKELGNRCKYLVPLKVGSVVESCGISRENIIELDWWEEVSLGGVRFICCPAQHFSGATSMDNKSSSALWCSWAFIGVRARVYYCGSTGYRIARRGQAFLPYKEREDIPACPAFKEIGAKFGPFDLSFLPVANYTPRHMISSLHIDPMDATCLHRDLRSRQSVAHSWGTFNLGGEEDTLDSLRLLEQALMQVGVADSEFSVVHHGVTKIMY</sequence>
<dbReference type="GO" id="GO:0008270">
    <property type="term" value="F:zinc ion binding"/>
    <property type="evidence" value="ECO:0007669"/>
    <property type="project" value="InterPro"/>
</dbReference>
<dbReference type="PANTHER" id="PTHR15032:SF4">
    <property type="entry name" value="N-ACYL-PHOSPHATIDYLETHANOLAMINE-HYDROLYZING PHOSPHOLIPASE D"/>
    <property type="match status" value="1"/>
</dbReference>
<proteinExistence type="predicted"/>
<dbReference type="SUPFAM" id="SSF56281">
    <property type="entry name" value="Metallo-hydrolase/oxidoreductase"/>
    <property type="match status" value="1"/>
</dbReference>
<dbReference type="InterPro" id="IPR001279">
    <property type="entry name" value="Metallo-B-lactamas"/>
</dbReference>
<dbReference type="PIRSF" id="PIRSF038896">
    <property type="entry name" value="NAPE-PLD"/>
    <property type="match status" value="1"/>
</dbReference>
<reference evidence="2" key="1">
    <citation type="submission" date="2021-01" db="EMBL/GenBank/DDBJ databases">
        <authorList>
            <person name="Corre E."/>
            <person name="Pelletier E."/>
            <person name="Niang G."/>
            <person name="Scheremetjew M."/>
            <person name="Finn R."/>
            <person name="Kale V."/>
            <person name="Holt S."/>
            <person name="Cochrane G."/>
            <person name="Meng A."/>
            <person name="Brown T."/>
            <person name="Cohen L."/>
        </authorList>
    </citation>
    <scope>NUCLEOTIDE SEQUENCE</scope>
    <source>
        <strain evidence="2">CCMP3278</strain>
    </source>
</reference>
<dbReference type="Gene3D" id="3.60.15.10">
    <property type="entry name" value="Ribonuclease Z/Hydroxyacylglutathione hydrolase-like"/>
    <property type="match status" value="1"/>
</dbReference>
<protein>
    <recommendedName>
        <fullName evidence="1">Metallo-beta-lactamase domain-containing protein</fullName>
    </recommendedName>
</protein>
<feature type="domain" description="Metallo-beta-lactamase" evidence="1">
    <location>
        <begin position="88"/>
        <end position="304"/>
    </location>
</feature>
<accession>A0A7S0ZM65</accession>
<dbReference type="GO" id="GO:0070290">
    <property type="term" value="F:N-acylphosphatidylethanolamine-specific phospholipase D activity"/>
    <property type="evidence" value="ECO:0007669"/>
    <property type="project" value="InterPro"/>
</dbReference>
<evidence type="ECO:0000259" key="1">
    <source>
        <dbReference type="Pfam" id="PF12706"/>
    </source>
</evidence>